<dbReference type="CDD" id="cd05325">
    <property type="entry name" value="carb_red_sniffer_like_SDR_c"/>
    <property type="match status" value="1"/>
</dbReference>
<dbReference type="SUPFAM" id="SSF51735">
    <property type="entry name" value="NAD(P)-binding Rossmann-fold domains"/>
    <property type="match status" value="1"/>
</dbReference>
<dbReference type="InterPro" id="IPR036291">
    <property type="entry name" value="NAD(P)-bd_dom_sf"/>
</dbReference>
<keyword evidence="3" id="KW-0560">Oxidoreductase</keyword>
<evidence type="ECO:0000256" key="2">
    <source>
        <dbReference type="ARBA" id="ARBA00022857"/>
    </source>
</evidence>
<dbReference type="Pfam" id="PF00106">
    <property type="entry name" value="adh_short"/>
    <property type="match status" value="1"/>
</dbReference>
<dbReference type="PRINTS" id="PR00081">
    <property type="entry name" value="GDHRDH"/>
</dbReference>
<keyword evidence="2" id="KW-0521">NADP</keyword>
<name>A0A1S9RHW2_PENBI</name>
<dbReference type="GO" id="GO:0005737">
    <property type="term" value="C:cytoplasm"/>
    <property type="evidence" value="ECO:0007669"/>
    <property type="project" value="TreeGrafter"/>
</dbReference>
<evidence type="ECO:0000256" key="1">
    <source>
        <dbReference type="ARBA" id="ARBA00006484"/>
    </source>
</evidence>
<sequence>MSTILISGANKGIGRGLVAKYLARNNVTVIAAVRNPSSSEATSLTHFPTGESSRLIIVKIDATSDTDAQAAVELLSSQGVSALDIVIANAGIFDRAAFTTVADSTIAQIQSHLDVNTVGPVRLFLATLPLLEKSSSARFILISSAVGSIGGIKDIPIKIAPYGASKAAANFFVRKINFEHDNIATLAIHPGAVKTEAGNDAARVFGHPSAFVEVEDSVNAIIAKIDALTKENGAGEFWGFDDTTIGCSGLRETFEEFASIGSRALRAFDTKAIAISSTSSALIDAGPTPFLLNDLDLGNISGAQGTTSHAGFSLNVGERNSCIDSVPTEDMVNPKNAYGYELANQYSSETRGAATALSMHSTRLANLDAQRANDSASRPIKPGASTALYIYSAKISSISIRKLLQAAVSVDESDSAGRTGLHIAVHRKQESILKSSWNMGLTPTR</sequence>
<proteinExistence type="inferred from homology"/>
<organism evidence="4 5">
    <name type="scientific">Penicillium brasilianum</name>
    <dbReference type="NCBI Taxonomy" id="104259"/>
    <lineage>
        <taxon>Eukaryota</taxon>
        <taxon>Fungi</taxon>
        <taxon>Dikarya</taxon>
        <taxon>Ascomycota</taxon>
        <taxon>Pezizomycotina</taxon>
        <taxon>Eurotiomycetes</taxon>
        <taxon>Eurotiomycetidae</taxon>
        <taxon>Eurotiales</taxon>
        <taxon>Aspergillaceae</taxon>
        <taxon>Penicillium</taxon>
    </lineage>
</organism>
<evidence type="ECO:0000313" key="5">
    <source>
        <dbReference type="Proteomes" id="UP000190744"/>
    </source>
</evidence>
<gene>
    <name evidence="4" type="ORF">PEBR_28417</name>
</gene>
<reference evidence="5" key="1">
    <citation type="submission" date="2015-09" db="EMBL/GenBank/DDBJ databases">
        <authorList>
            <person name="Fill T.P."/>
            <person name="Baretta J.F."/>
            <person name="de Almeida L.G."/>
            <person name="Rocha M."/>
            <person name="de Souza D.H."/>
            <person name="Malavazi I."/>
            <person name="Cerdeira L.T."/>
            <person name="Hong H."/>
            <person name="Samborskyy M."/>
            <person name="de Vasconcelos A.T."/>
            <person name="Leadlay P."/>
            <person name="Rodrigues-Filho E."/>
        </authorList>
    </citation>
    <scope>NUCLEOTIDE SEQUENCE [LARGE SCALE GENOMIC DNA]</scope>
    <source>
        <strain evidence="5">LaBioMMi 136</strain>
    </source>
</reference>
<comment type="similarity">
    <text evidence="1">Belongs to the short-chain dehydrogenases/reductases (SDR) family.</text>
</comment>
<accession>A0A1S9RHW2</accession>
<evidence type="ECO:0000313" key="4">
    <source>
        <dbReference type="EMBL" id="OOQ84956.1"/>
    </source>
</evidence>
<comment type="caution">
    <text evidence="4">The sequence shown here is derived from an EMBL/GenBank/DDBJ whole genome shotgun (WGS) entry which is preliminary data.</text>
</comment>
<dbReference type="InterPro" id="IPR051468">
    <property type="entry name" value="Fungal_SecMetab_SDRs"/>
</dbReference>
<dbReference type="EMBL" id="LJBN01000173">
    <property type="protein sequence ID" value="OOQ84956.1"/>
    <property type="molecule type" value="Genomic_DNA"/>
</dbReference>
<protein>
    <submittedName>
        <fullName evidence="4">Uncharacterized protein</fullName>
    </submittedName>
</protein>
<dbReference type="Gene3D" id="3.40.50.720">
    <property type="entry name" value="NAD(P)-binding Rossmann-like Domain"/>
    <property type="match status" value="1"/>
</dbReference>
<evidence type="ECO:0000256" key="3">
    <source>
        <dbReference type="ARBA" id="ARBA00023002"/>
    </source>
</evidence>
<dbReference type="InterPro" id="IPR002347">
    <property type="entry name" value="SDR_fam"/>
</dbReference>
<dbReference type="AlphaFoldDB" id="A0A1S9RHW2"/>
<dbReference type="Proteomes" id="UP000190744">
    <property type="component" value="Unassembled WGS sequence"/>
</dbReference>
<dbReference type="GO" id="GO:0016491">
    <property type="term" value="F:oxidoreductase activity"/>
    <property type="evidence" value="ECO:0007669"/>
    <property type="project" value="UniProtKB-KW"/>
</dbReference>
<dbReference type="PANTHER" id="PTHR43544">
    <property type="entry name" value="SHORT-CHAIN DEHYDROGENASE/REDUCTASE"/>
    <property type="match status" value="1"/>
</dbReference>
<dbReference type="PANTHER" id="PTHR43544:SF7">
    <property type="entry name" value="NADB-LER2"/>
    <property type="match status" value="1"/>
</dbReference>